<keyword evidence="1" id="KW-0547">Nucleotide-binding</keyword>
<keyword evidence="3" id="KW-0342">GTP-binding</keyword>
<protein>
    <recommendedName>
        <fullName evidence="7">Elongation factor EFG domain-containing protein</fullName>
    </recommendedName>
</protein>
<dbReference type="InterPro" id="IPR035647">
    <property type="entry name" value="EFG_III/V"/>
</dbReference>
<dbReference type="AlphaFoldDB" id="X1M637"/>
<sequence length="166" mass="18171">PRNYIPAVEKGINEAMREGTQAGYPVVDIKTTLYDGSFHPVDSSEICFKIAGAQALKKGLSQGQPILLEPIMNIKARVPEDFTGDIIGDLNTKRAKVLGMNPENGSNVIEAQAPLAEILRYAIDLKSITQGRGSYTIDFSHYEEVPANITQKIIAERQAEKQAEKA</sequence>
<evidence type="ECO:0000259" key="4">
    <source>
        <dbReference type="SMART" id="SM00838"/>
    </source>
</evidence>
<comment type="caution">
    <text evidence="6">The sequence shown here is derived from an EMBL/GenBank/DDBJ whole genome shotgun (WGS) entry which is preliminary data.</text>
</comment>
<dbReference type="PANTHER" id="PTHR43261">
    <property type="entry name" value="TRANSLATION ELONGATION FACTOR G-RELATED"/>
    <property type="match status" value="1"/>
</dbReference>
<dbReference type="FunFam" id="3.30.70.240:FF:000001">
    <property type="entry name" value="Elongation factor G"/>
    <property type="match status" value="1"/>
</dbReference>
<dbReference type="InterPro" id="IPR014721">
    <property type="entry name" value="Ribsml_uS5_D2-typ_fold_subgr"/>
</dbReference>
<organism evidence="6">
    <name type="scientific">marine sediment metagenome</name>
    <dbReference type="NCBI Taxonomy" id="412755"/>
    <lineage>
        <taxon>unclassified sequences</taxon>
        <taxon>metagenomes</taxon>
        <taxon>ecological metagenomes</taxon>
    </lineage>
</organism>
<name>X1M637_9ZZZZ</name>
<dbReference type="InterPro" id="IPR000640">
    <property type="entry name" value="EFG_V-like"/>
</dbReference>
<evidence type="ECO:0000256" key="3">
    <source>
        <dbReference type="ARBA" id="ARBA00023134"/>
    </source>
</evidence>
<keyword evidence="2" id="KW-0648">Protein biosynthesis</keyword>
<dbReference type="InterPro" id="IPR035649">
    <property type="entry name" value="EFG_V"/>
</dbReference>
<gene>
    <name evidence="6" type="ORF">S06H3_30162</name>
</gene>
<feature type="domain" description="Translation elongation factor EFG/EF2" evidence="5">
    <location>
        <begin position="1"/>
        <end position="64"/>
    </location>
</feature>
<evidence type="ECO:0000313" key="6">
    <source>
        <dbReference type="EMBL" id="GAI26803.1"/>
    </source>
</evidence>
<dbReference type="InterPro" id="IPR020568">
    <property type="entry name" value="Ribosomal_Su5_D2-typ_SF"/>
</dbReference>
<feature type="non-terminal residue" evidence="6">
    <location>
        <position position="1"/>
    </location>
</feature>
<dbReference type="GO" id="GO:0032790">
    <property type="term" value="P:ribosome disassembly"/>
    <property type="evidence" value="ECO:0007669"/>
    <property type="project" value="TreeGrafter"/>
</dbReference>
<evidence type="ECO:0008006" key="7">
    <source>
        <dbReference type="Google" id="ProtNLM"/>
    </source>
</evidence>
<reference evidence="6" key="1">
    <citation type="journal article" date="2014" name="Front. Microbiol.">
        <title>High frequency of phylogenetically diverse reductive dehalogenase-homologous genes in deep subseafloor sedimentary metagenomes.</title>
        <authorList>
            <person name="Kawai M."/>
            <person name="Futagami T."/>
            <person name="Toyoda A."/>
            <person name="Takaki Y."/>
            <person name="Nishi S."/>
            <person name="Hori S."/>
            <person name="Arai W."/>
            <person name="Tsubouchi T."/>
            <person name="Morono Y."/>
            <person name="Uchiyama I."/>
            <person name="Ito T."/>
            <person name="Fujiyama A."/>
            <person name="Inagaki F."/>
            <person name="Takami H."/>
        </authorList>
    </citation>
    <scope>NUCLEOTIDE SEQUENCE</scope>
    <source>
        <strain evidence="6">Expedition CK06-06</strain>
    </source>
</reference>
<dbReference type="Gene3D" id="3.30.70.240">
    <property type="match status" value="1"/>
</dbReference>
<evidence type="ECO:0000256" key="2">
    <source>
        <dbReference type="ARBA" id="ARBA00022917"/>
    </source>
</evidence>
<proteinExistence type="predicted"/>
<feature type="domain" description="Elongation factor EFG" evidence="4">
    <location>
        <begin position="66"/>
        <end position="153"/>
    </location>
</feature>
<dbReference type="SMART" id="SM00838">
    <property type="entry name" value="EFG_C"/>
    <property type="match status" value="1"/>
</dbReference>
<dbReference type="GO" id="GO:0005525">
    <property type="term" value="F:GTP binding"/>
    <property type="evidence" value="ECO:0007669"/>
    <property type="project" value="UniProtKB-KW"/>
</dbReference>
<dbReference type="SUPFAM" id="SSF54211">
    <property type="entry name" value="Ribosomal protein S5 domain 2-like"/>
    <property type="match status" value="1"/>
</dbReference>
<accession>X1M637</accession>
<dbReference type="Pfam" id="PF00679">
    <property type="entry name" value="EFG_C"/>
    <property type="match status" value="1"/>
</dbReference>
<dbReference type="CDD" id="cd03713">
    <property type="entry name" value="EFG_mtEFG_C"/>
    <property type="match status" value="1"/>
</dbReference>
<evidence type="ECO:0000259" key="5">
    <source>
        <dbReference type="SMART" id="SM00889"/>
    </source>
</evidence>
<dbReference type="InterPro" id="IPR005517">
    <property type="entry name" value="Transl_elong_EFG/EF2_IV"/>
</dbReference>
<dbReference type="Pfam" id="PF03764">
    <property type="entry name" value="EFG_IV"/>
    <property type="match status" value="1"/>
</dbReference>
<dbReference type="SUPFAM" id="SSF54980">
    <property type="entry name" value="EF-G C-terminal domain-like"/>
    <property type="match status" value="1"/>
</dbReference>
<dbReference type="SMART" id="SM00889">
    <property type="entry name" value="EFG_IV"/>
    <property type="match status" value="1"/>
</dbReference>
<evidence type="ECO:0000256" key="1">
    <source>
        <dbReference type="ARBA" id="ARBA00022741"/>
    </source>
</evidence>
<dbReference type="GO" id="GO:0006412">
    <property type="term" value="P:translation"/>
    <property type="evidence" value="ECO:0007669"/>
    <property type="project" value="UniProtKB-KW"/>
</dbReference>
<dbReference type="EMBL" id="BARV01017742">
    <property type="protein sequence ID" value="GAI26803.1"/>
    <property type="molecule type" value="Genomic_DNA"/>
</dbReference>
<dbReference type="Gene3D" id="3.30.230.10">
    <property type="match status" value="1"/>
</dbReference>
<dbReference type="PANTHER" id="PTHR43261:SF1">
    <property type="entry name" value="RIBOSOME-RELEASING FACTOR 2, MITOCHONDRIAL"/>
    <property type="match status" value="1"/>
</dbReference>